<gene>
    <name evidence="3" type="ORF">B0T20DRAFT_396023</name>
</gene>
<keyword evidence="4" id="KW-1185">Reference proteome</keyword>
<evidence type="ECO:0000256" key="2">
    <source>
        <dbReference type="SAM" id="SignalP"/>
    </source>
</evidence>
<accession>A0AAE0P3M4</accession>
<protein>
    <submittedName>
        <fullName evidence="3">Uncharacterized protein</fullName>
    </submittedName>
</protein>
<dbReference type="AlphaFoldDB" id="A0AAE0P3M4"/>
<evidence type="ECO:0000256" key="1">
    <source>
        <dbReference type="SAM" id="MobiDB-lite"/>
    </source>
</evidence>
<reference evidence="3" key="2">
    <citation type="submission" date="2023-07" db="EMBL/GenBank/DDBJ databases">
        <authorList>
            <consortium name="Lawrence Berkeley National Laboratory"/>
            <person name="Haridas S."/>
            <person name="Hensen N."/>
            <person name="Bonometti L."/>
            <person name="Westerberg I."/>
            <person name="Brannstrom I.O."/>
            <person name="Guillou S."/>
            <person name="Cros-Aarteil S."/>
            <person name="Calhoun S."/>
            <person name="Kuo A."/>
            <person name="Mondo S."/>
            <person name="Pangilinan J."/>
            <person name="Riley R."/>
            <person name="LaButti K."/>
            <person name="Andreopoulos B."/>
            <person name="Lipzen A."/>
            <person name="Chen C."/>
            <person name="Yanf M."/>
            <person name="Daum C."/>
            <person name="Ng V."/>
            <person name="Clum A."/>
            <person name="Steindorff A."/>
            <person name="Ohm R."/>
            <person name="Martin F."/>
            <person name="Silar P."/>
            <person name="Natvig D."/>
            <person name="Lalanne C."/>
            <person name="Gautier V."/>
            <person name="Ament-velasquez S.L."/>
            <person name="Kruys A."/>
            <person name="Hutchinson M.I."/>
            <person name="Powell A.J."/>
            <person name="Barry K."/>
            <person name="Miller A.N."/>
            <person name="Grigoriev I.V."/>
            <person name="Debuchy R."/>
            <person name="Gladieux P."/>
            <person name="Thoren M.H."/>
            <person name="Johannesson H."/>
        </authorList>
    </citation>
    <scope>NUCLEOTIDE SEQUENCE</scope>
    <source>
        <strain evidence="3">FGSC 1904</strain>
    </source>
</reference>
<keyword evidence="2" id="KW-0732">Signal</keyword>
<evidence type="ECO:0000313" key="4">
    <source>
        <dbReference type="Proteomes" id="UP001281003"/>
    </source>
</evidence>
<dbReference type="PROSITE" id="PS51257">
    <property type="entry name" value="PROKAR_LIPOPROTEIN"/>
    <property type="match status" value="1"/>
</dbReference>
<feature type="signal peptide" evidence="2">
    <location>
        <begin position="1"/>
        <end position="20"/>
    </location>
</feature>
<evidence type="ECO:0000313" key="3">
    <source>
        <dbReference type="EMBL" id="KAK3392385.1"/>
    </source>
</evidence>
<comment type="caution">
    <text evidence="3">The sequence shown here is derived from an EMBL/GenBank/DDBJ whole genome shotgun (WGS) entry which is preliminary data.</text>
</comment>
<reference evidence="3" key="1">
    <citation type="journal article" date="2023" name="Mol. Phylogenet. Evol.">
        <title>Genome-scale phylogeny and comparative genomics of the fungal order Sordariales.</title>
        <authorList>
            <person name="Hensen N."/>
            <person name="Bonometti L."/>
            <person name="Westerberg I."/>
            <person name="Brannstrom I.O."/>
            <person name="Guillou S."/>
            <person name="Cros-Aarteil S."/>
            <person name="Calhoun S."/>
            <person name="Haridas S."/>
            <person name="Kuo A."/>
            <person name="Mondo S."/>
            <person name="Pangilinan J."/>
            <person name="Riley R."/>
            <person name="LaButti K."/>
            <person name="Andreopoulos B."/>
            <person name="Lipzen A."/>
            <person name="Chen C."/>
            <person name="Yan M."/>
            <person name="Daum C."/>
            <person name="Ng V."/>
            <person name="Clum A."/>
            <person name="Steindorff A."/>
            <person name="Ohm R.A."/>
            <person name="Martin F."/>
            <person name="Silar P."/>
            <person name="Natvig D.O."/>
            <person name="Lalanne C."/>
            <person name="Gautier V."/>
            <person name="Ament-Velasquez S.L."/>
            <person name="Kruys A."/>
            <person name="Hutchinson M.I."/>
            <person name="Powell A.J."/>
            <person name="Barry K."/>
            <person name="Miller A.N."/>
            <person name="Grigoriev I.V."/>
            <person name="Debuchy R."/>
            <person name="Gladieux P."/>
            <person name="Hiltunen Thoren M."/>
            <person name="Johannesson H."/>
        </authorList>
    </citation>
    <scope>NUCLEOTIDE SEQUENCE</scope>
    <source>
        <strain evidence="3">FGSC 1904</strain>
    </source>
</reference>
<feature type="chain" id="PRO_5042028871" evidence="2">
    <location>
        <begin position="21"/>
        <end position="392"/>
    </location>
</feature>
<sequence length="392" mass="43380">MSRALLVVFGVQVFASFVSSACYGQRRRCIYLNKETSPRFGSRGRCFEGFHQTFELVSLANRQIVSTKSTPTREMRSGLVWSDLISPPSVAVRCGPGPGRLPGRFKTEAASGEGMKMYFDYAVVNSGTELKVLEVKSRLSPQPRTLVRRRNREEKVEMKCLSPEALSPGAMVLEKRRSQAQELQGNSKLCWYSIVAPESRSHSQDSQGRSQTFTGFFPVELSGLVSRLVVQDDRSCCSSLSSQQKRSVTEDAAARAEPKTDPQWVRIVVLWGWRYSERRYATACTPQNSKQCSGVGSRRRFVLDVGRMLSCVPPRRSCSKRRPQMNVKASTESKARGSASGGNLPDAMRWMSAMRGAAWCCLVLVARGSISTTCGHGMVMTPPCGSQQSPES</sequence>
<proteinExistence type="predicted"/>
<dbReference type="EMBL" id="JAUTDP010000011">
    <property type="protein sequence ID" value="KAK3392385.1"/>
    <property type="molecule type" value="Genomic_DNA"/>
</dbReference>
<name>A0AAE0P3M4_SORBR</name>
<dbReference type="Proteomes" id="UP001281003">
    <property type="component" value="Unassembled WGS sequence"/>
</dbReference>
<organism evidence="3 4">
    <name type="scientific">Sordaria brevicollis</name>
    <dbReference type="NCBI Taxonomy" id="83679"/>
    <lineage>
        <taxon>Eukaryota</taxon>
        <taxon>Fungi</taxon>
        <taxon>Dikarya</taxon>
        <taxon>Ascomycota</taxon>
        <taxon>Pezizomycotina</taxon>
        <taxon>Sordariomycetes</taxon>
        <taxon>Sordariomycetidae</taxon>
        <taxon>Sordariales</taxon>
        <taxon>Sordariaceae</taxon>
        <taxon>Sordaria</taxon>
    </lineage>
</organism>
<feature type="region of interest" description="Disordered" evidence="1">
    <location>
        <begin position="315"/>
        <end position="342"/>
    </location>
</feature>